<sequence length="178" mass="19784">MNEKDQKVANVAISIAVAIVVVPIYIFLHEAGHALVSIFCGAKVTGFSIVGAFSTSVGGNYTILTHSLLYLAGVLLPLLVSICFLFFYKKDSGRKLYHIFVFYITIISAGSLLAWIFVPILYILGNASPSDDISQLLEISKIQPLLVTVCALAVEILYIMWMWKKKVIQNWWKILQGK</sequence>
<dbReference type="EMBL" id="CP136422">
    <property type="protein sequence ID" value="WPX74610.1"/>
    <property type="molecule type" value="Genomic_DNA"/>
</dbReference>
<evidence type="ECO:0000256" key="1">
    <source>
        <dbReference type="SAM" id="Phobius"/>
    </source>
</evidence>
<keyword evidence="1" id="KW-0472">Membrane</keyword>
<feature type="transmembrane region" description="Helical" evidence="1">
    <location>
        <begin position="144"/>
        <end position="163"/>
    </location>
</feature>
<keyword evidence="3" id="KW-1185">Reference proteome</keyword>
<evidence type="ECO:0000313" key="2">
    <source>
        <dbReference type="EMBL" id="WPX74610.1"/>
    </source>
</evidence>
<evidence type="ECO:0008006" key="4">
    <source>
        <dbReference type="Google" id="ProtNLM"/>
    </source>
</evidence>
<organism evidence="2 3">
    <name type="scientific">Blautia producta</name>
    <dbReference type="NCBI Taxonomy" id="33035"/>
    <lineage>
        <taxon>Bacteria</taxon>
        <taxon>Bacillati</taxon>
        <taxon>Bacillota</taxon>
        <taxon>Clostridia</taxon>
        <taxon>Lachnospirales</taxon>
        <taxon>Lachnospiraceae</taxon>
        <taxon>Blautia</taxon>
    </lineage>
</organism>
<accession>A0ABZ0UES7</accession>
<proteinExistence type="predicted"/>
<dbReference type="Proteomes" id="UP001325248">
    <property type="component" value="Chromosome"/>
</dbReference>
<keyword evidence="1" id="KW-0812">Transmembrane</keyword>
<feature type="transmembrane region" description="Helical" evidence="1">
    <location>
        <begin position="100"/>
        <end position="124"/>
    </location>
</feature>
<name>A0ABZ0UES7_9FIRM</name>
<feature type="transmembrane region" description="Helical" evidence="1">
    <location>
        <begin position="12"/>
        <end position="28"/>
    </location>
</feature>
<protein>
    <recommendedName>
        <fullName evidence="4">Peptidase M50B-like protein</fullName>
    </recommendedName>
</protein>
<gene>
    <name evidence="2" type="ORF">BLCOC_29670</name>
</gene>
<feature type="transmembrane region" description="Helical" evidence="1">
    <location>
        <begin position="68"/>
        <end position="88"/>
    </location>
</feature>
<evidence type="ECO:0000313" key="3">
    <source>
        <dbReference type="Proteomes" id="UP001325248"/>
    </source>
</evidence>
<feature type="transmembrane region" description="Helical" evidence="1">
    <location>
        <begin position="35"/>
        <end position="56"/>
    </location>
</feature>
<keyword evidence="1" id="KW-1133">Transmembrane helix</keyword>
<reference evidence="2" key="1">
    <citation type="submission" date="2023-10" db="EMBL/GenBank/DDBJ databases">
        <title>Genome sequence of Blautia coccoides DSM 935.</title>
        <authorList>
            <person name="Boeer T."/>
            <person name="Bengelsdorf F.R."/>
            <person name="Daniel R."/>
            <person name="Poehlein A."/>
        </authorList>
    </citation>
    <scope>NUCLEOTIDE SEQUENCE [LARGE SCALE GENOMIC DNA]</scope>
    <source>
        <strain evidence="2">DSM 935</strain>
    </source>
</reference>